<dbReference type="EMBL" id="JAAVJI010000007">
    <property type="protein sequence ID" value="NJP01900.1"/>
    <property type="molecule type" value="Genomic_DNA"/>
</dbReference>
<organism evidence="2 3">
    <name type="scientific">Pseudomonas quercus</name>
    <dbReference type="NCBI Taxonomy" id="2722792"/>
    <lineage>
        <taxon>Bacteria</taxon>
        <taxon>Pseudomonadati</taxon>
        <taxon>Pseudomonadota</taxon>
        <taxon>Gammaproteobacteria</taxon>
        <taxon>Pseudomonadales</taxon>
        <taxon>Pseudomonadaceae</taxon>
        <taxon>Pseudomonas</taxon>
    </lineage>
</organism>
<evidence type="ECO:0000313" key="2">
    <source>
        <dbReference type="EMBL" id="NJP01900.1"/>
    </source>
</evidence>
<accession>A0ABX0YG59</accession>
<sequence>MQKEELRFADDRPISLPTEDLLNRSSFSRALALAIASWRQQDSLVIGLTGSWGSGKSSIKNLALQHLAITSGAEVVEFNPWEWAGQDKLISVFFDEVSRAVQRKDSSKAGKELAKTFRRYGRRLSAGANLITGTAKVVPALLGSALVVSALGSLADGQATQVALWALSAVGWLGGIAPFLKNVAEKFIKGAEGIDQQAKDDELTLGEIRQELQKLLKAREKPLLIVLDDLDRLSSEQLKAMFQLVKANMDFANVVFLLIFQRGSVEQGLQRAGFDDSADYLEKIIQVPFSVPAIAGARLEQILFNRLDAILSSEPQLQKRFDQDYWSGMFSHGMRPFFSNLRSVYRYASTLAFHCRLLRGSDVAEVNPVDLFALECLRVFAPATYASLPPYKASLTGSQVFARNNETERTRLKQIVEELVKLAPISHQAATIQIIKQLFPTLDWVFSNTRHGGETYSRWLANSRVCCAEVFDRYFELSLPTDGIPNSLLHRLVNQITNHDAFCSELDPYDAATQGDILSRLEGFVEDFPLSQSLEVVKTLLRVGEVVSGRGASLSNWSPAILISRLLRQFLHRHPQEATRSHLLLEAFTETKGLVIGEALLGGEDALRRTGDVGDLDDAGMEMFKRAFIKALLDIANADPDAFLSHWNLISFAYRLNRYADGEGKRWINMHINTSERFLLFAQAALSTGNAYLGNTTSQFHFVSVRTIEDLMGIDECARWVTLTNEIELLPTQSLAIEKMKEALERRRLGKDSEYD</sequence>
<evidence type="ECO:0000313" key="3">
    <source>
        <dbReference type="Proteomes" id="UP000746535"/>
    </source>
</evidence>
<protein>
    <recommendedName>
        <fullName evidence="1">KAP NTPase domain-containing protein</fullName>
    </recommendedName>
</protein>
<gene>
    <name evidence="2" type="ORF">HBH25_13690</name>
</gene>
<dbReference type="PANTHER" id="PTHR22674:SF6">
    <property type="entry name" value="NTPASE KAP FAMILY P-LOOP DOMAIN-CONTAINING PROTEIN 1"/>
    <property type="match status" value="1"/>
</dbReference>
<proteinExistence type="predicted"/>
<reference evidence="2 3" key="1">
    <citation type="submission" date="2020-03" db="EMBL/GenBank/DDBJ databases">
        <authorList>
            <person name="Wang L."/>
            <person name="He N."/>
            <person name="Li Y."/>
            <person name="Fang Y."/>
            <person name="Zhang F."/>
        </authorList>
    </citation>
    <scope>NUCLEOTIDE SEQUENCE [LARGE SCALE GENOMIC DNA]</scope>
    <source>
        <strain evidence="3">hsmgli-8</strain>
    </source>
</reference>
<evidence type="ECO:0000259" key="1">
    <source>
        <dbReference type="Pfam" id="PF07693"/>
    </source>
</evidence>
<dbReference type="InterPro" id="IPR027417">
    <property type="entry name" value="P-loop_NTPase"/>
</dbReference>
<dbReference type="Proteomes" id="UP000746535">
    <property type="component" value="Unassembled WGS sequence"/>
</dbReference>
<feature type="domain" description="KAP NTPase" evidence="1">
    <location>
        <begin position="24"/>
        <end position="356"/>
    </location>
</feature>
<name>A0ABX0YG59_9PSED</name>
<dbReference type="InterPro" id="IPR011646">
    <property type="entry name" value="KAP_P-loop"/>
</dbReference>
<dbReference type="SUPFAM" id="SSF52540">
    <property type="entry name" value="P-loop containing nucleoside triphosphate hydrolases"/>
    <property type="match status" value="1"/>
</dbReference>
<comment type="caution">
    <text evidence="2">The sequence shown here is derived from an EMBL/GenBank/DDBJ whole genome shotgun (WGS) entry which is preliminary data.</text>
</comment>
<dbReference type="Pfam" id="PF07693">
    <property type="entry name" value="KAP_NTPase"/>
    <property type="match status" value="1"/>
</dbReference>
<dbReference type="RefSeq" id="WP_168084469.1">
    <property type="nucleotide sequence ID" value="NZ_JAAVJI010000007.1"/>
</dbReference>
<dbReference type="Gene3D" id="3.40.50.300">
    <property type="entry name" value="P-loop containing nucleotide triphosphate hydrolases"/>
    <property type="match status" value="1"/>
</dbReference>
<dbReference type="InterPro" id="IPR052754">
    <property type="entry name" value="NTPase_KAP_P-loop"/>
</dbReference>
<keyword evidence="3" id="KW-1185">Reference proteome</keyword>
<dbReference type="PANTHER" id="PTHR22674">
    <property type="entry name" value="NTPASE, KAP FAMILY P-LOOP DOMAIN-CONTAINING 1"/>
    <property type="match status" value="1"/>
</dbReference>